<dbReference type="GO" id="GO:0003700">
    <property type="term" value="F:DNA-binding transcription factor activity"/>
    <property type="evidence" value="ECO:0007669"/>
    <property type="project" value="InterPro"/>
</dbReference>
<evidence type="ECO:0000313" key="4">
    <source>
        <dbReference type="EMBL" id="AMR78163.1"/>
    </source>
</evidence>
<dbReference type="SMART" id="SM00342">
    <property type="entry name" value="HTH_ARAC"/>
    <property type="match status" value="1"/>
</dbReference>
<dbReference type="Pfam" id="PF12833">
    <property type="entry name" value="HTH_18"/>
    <property type="match status" value="1"/>
</dbReference>
<keyword evidence="2" id="KW-0804">Transcription</keyword>
<protein>
    <submittedName>
        <fullName evidence="4">AraC family transcriptional regulator</fullName>
    </submittedName>
</protein>
<name>A0A142JJA1_9BURK</name>
<dbReference type="SUPFAM" id="SSF52317">
    <property type="entry name" value="Class I glutamine amidotransferase-like"/>
    <property type="match status" value="1"/>
</dbReference>
<proteinExistence type="predicted"/>
<dbReference type="InterPro" id="IPR002818">
    <property type="entry name" value="DJ-1/PfpI"/>
</dbReference>
<feature type="domain" description="HTH araC/xylS-type" evidence="3">
    <location>
        <begin position="209"/>
        <end position="307"/>
    </location>
</feature>
<dbReference type="PANTHER" id="PTHR43130">
    <property type="entry name" value="ARAC-FAMILY TRANSCRIPTIONAL REGULATOR"/>
    <property type="match status" value="1"/>
</dbReference>
<dbReference type="GO" id="GO:0043565">
    <property type="term" value="F:sequence-specific DNA binding"/>
    <property type="evidence" value="ECO:0007669"/>
    <property type="project" value="InterPro"/>
</dbReference>
<evidence type="ECO:0000259" key="3">
    <source>
        <dbReference type="PROSITE" id="PS01124"/>
    </source>
</evidence>
<evidence type="ECO:0000256" key="1">
    <source>
        <dbReference type="ARBA" id="ARBA00023015"/>
    </source>
</evidence>
<evidence type="ECO:0000313" key="5">
    <source>
        <dbReference type="Proteomes" id="UP000075238"/>
    </source>
</evidence>
<organism evidence="4 5">
    <name type="scientific">Cupriavidus nantongensis</name>
    <dbReference type="NCBI Taxonomy" id="1796606"/>
    <lineage>
        <taxon>Bacteria</taxon>
        <taxon>Pseudomonadati</taxon>
        <taxon>Pseudomonadota</taxon>
        <taxon>Betaproteobacteria</taxon>
        <taxon>Burkholderiales</taxon>
        <taxon>Burkholderiaceae</taxon>
        <taxon>Cupriavidus</taxon>
    </lineage>
</organism>
<dbReference type="PANTHER" id="PTHR43130:SF3">
    <property type="entry name" value="HTH-TYPE TRANSCRIPTIONAL REGULATOR RV1931C"/>
    <property type="match status" value="1"/>
</dbReference>
<sequence>MHHVAIALYPGFQALNLAVSTVLEFANRALGEPLYQVHLLSEHGGPVASSGGFAVSTVPFGRRRFDTVLVVGDNDVLPAPPALVRFLQRAARTSRRIGATCTGAFTLAEAGLLAGRRATTHWYYAEELRRRFPDVSVEEDRIFIIDGPVWTSAGMSACIDLALALVEKDAGAAVARGVARSLVVYHRRAGGQSQFSALLELEPRSDRIRGALDFARQNLQQDLSVEQLANAAHLSARQFSRAFRDETGQSPAKAVERLRVEAARLMMESGRHPIDVVARDTGFGDAERMRRAFLRAFGQPPQAIRRMARGGALQTA</sequence>
<dbReference type="SUPFAM" id="SSF46689">
    <property type="entry name" value="Homeodomain-like"/>
    <property type="match status" value="2"/>
</dbReference>
<dbReference type="Proteomes" id="UP000075238">
    <property type="component" value="Chromosome 1"/>
</dbReference>
<evidence type="ECO:0000256" key="2">
    <source>
        <dbReference type="ARBA" id="ARBA00023163"/>
    </source>
</evidence>
<dbReference type="OrthoDB" id="9177852at2"/>
<dbReference type="CDD" id="cd03137">
    <property type="entry name" value="GATase1_AraC_1"/>
    <property type="match status" value="1"/>
</dbReference>
<dbReference type="Gene3D" id="1.10.10.60">
    <property type="entry name" value="Homeodomain-like"/>
    <property type="match status" value="1"/>
</dbReference>
<dbReference type="InterPro" id="IPR029062">
    <property type="entry name" value="Class_I_gatase-like"/>
</dbReference>
<keyword evidence="5" id="KW-1185">Reference proteome</keyword>
<accession>A0A142JJA1</accession>
<dbReference type="Gene3D" id="3.40.50.880">
    <property type="match status" value="1"/>
</dbReference>
<reference evidence="4 5" key="1">
    <citation type="submission" date="2016-03" db="EMBL/GenBank/DDBJ databases">
        <title>Complete genome sequence of a novel chlorpyrifos degrading bacterium, Cupriavidus nantongensis sp. X1.</title>
        <authorList>
            <person name="Fang L."/>
        </authorList>
    </citation>
    <scope>NUCLEOTIDE SEQUENCE [LARGE SCALE GENOMIC DNA]</scope>
    <source>
        <strain evidence="4 5">X1</strain>
    </source>
</reference>
<dbReference type="KEGG" id="cnan:A2G96_10605"/>
<dbReference type="AlphaFoldDB" id="A0A142JJA1"/>
<dbReference type="Pfam" id="PF01965">
    <property type="entry name" value="DJ-1_PfpI"/>
    <property type="match status" value="1"/>
</dbReference>
<dbReference type="STRING" id="1796606.A2G96_10605"/>
<keyword evidence="1" id="KW-0805">Transcription regulation</keyword>
<dbReference type="RefSeq" id="WP_062799079.1">
    <property type="nucleotide sequence ID" value="NZ_CP014844.1"/>
</dbReference>
<dbReference type="PROSITE" id="PS01124">
    <property type="entry name" value="HTH_ARAC_FAMILY_2"/>
    <property type="match status" value="1"/>
</dbReference>
<gene>
    <name evidence="4" type="ORF">A2G96_10605</name>
</gene>
<dbReference type="InterPro" id="IPR009057">
    <property type="entry name" value="Homeodomain-like_sf"/>
</dbReference>
<dbReference type="EMBL" id="CP014844">
    <property type="protein sequence ID" value="AMR78163.1"/>
    <property type="molecule type" value="Genomic_DNA"/>
</dbReference>
<dbReference type="InterPro" id="IPR052158">
    <property type="entry name" value="INH-QAR"/>
</dbReference>
<dbReference type="InterPro" id="IPR018060">
    <property type="entry name" value="HTH_AraC"/>
</dbReference>